<reference evidence="3 4" key="1">
    <citation type="submission" date="2023-07" db="EMBL/GenBank/DDBJ databases">
        <title>Genomic Encyclopedia of Type Strains, Phase IV (KMG-IV): sequencing the most valuable type-strain genomes for metagenomic binning, comparative biology and taxonomic classification.</title>
        <authorList>
            <person name="Goeker M."/>
        </authorList>
    </citation>
    <scope>NUCLEOTIDE SEQUENCE [LARGE SCALE GENOMIC DNA]</scope>
    <source>
        <strain evidence="3 4">DSM 1400</strain>
    </source>
</reference>
<name>A0ABU0JTZ9_HATLI</name>
<accession>A0ABU0JTZ9</accession>
<protein>
    <submittedName>
        <fullName evidence="3">Transcriptional regulator with XRE-family HTH domain</fullName>
    </submittedName>
</protein>
<dbReference type="PROSITE" id="PS50943">
    <property type="entry name" value="HTH_CROC1"/>
    <property type="match status" value="1"/>
</dbReference>
<dbReference type="PANTHER" id="PTHR46558:SF11">
    <property type="entry name" value="HTH-TYPE TRANSCRIPTIONAL REGULATOR XRE"/>
    <property type="match status" value="1"/>
</dbReference>
<feature type="domain" description="HTH cro/C1-type" evidence="2">
    <location>
        <begin position="10"/>
        <end position="64"/>
    </location>
</feature>
<evidence type="ECO:0000256" key="1">
    <source>
        <dbReference type="ARBA" id="ARBA00023125"/>
    </source>
</evidence>
<comment type="caution">
    <text evidence="3">The sequence shown here is derived from an EMBL/GenBank/DDBJ whole genome shotgun (WGS) entry which is preliminary data.</text>
</comment>
<dbReference type="CDD" id="cd00093">
    <property type="entry name" value="HTH_XRE"/>
    <property type="match status" value="1"/>
</dbReference>
<gene>
    <name evidence="3" type="ORF">QOZ93_002287</name>
</gene>
<organism evidence="3 4">
    <name type="scientific">Hathewaya limosa</name>
    <name type="common">Clostridium limosum</name>
    <dbReference type="NCBI Taxonomy" id="1536"/>
    <lineage>
        <taxon>Bacteria</taxon>
        <taxon>Bacillati</taxon>
        <taxon>Bacillota</taxon>
        <taxon>Clostridia</taxon>
        <taxon>Eubacteriales</taxon>
        <taxon>Clostridiaceae</taxon>
        <taxon>Hathewaya</taxon>
    </lineage>
</organism>
<evidence type="ECO:0000313" key="3">
    <source>
        <dbReference type="EMBL" id="MDQ0480539.1"/>
    </source>
</evidence>
<dbReference type="Proteomes" id="UP001224418">
    <property type="component" value="Unassembled WGS sequence"/>
</dbReference>
<dbReference type="EMBL" id="JAUSWN010000021">
    <property type="protein sequence ID" value="MDQ0480539.1"/>
    <property type="molecule type" value="Genomic_DNA"/>
</dbReference>
<dbReference type="SUPFAM" id="SSF47413">
    <property type="entry name" value="lambda repressor-like DNA-binding domains"/>
    <property type="match status" value="1"/>
</dbReference>
<sequence length="365" mass="41913">MNYINIAKIIKEKRKEKGITQEELANYLSISKPAVSKWESGQSYPDITILPILASFFGITVDDLIGYEPQLSKEEVANLYKKLSSSISKDNFEEVFNECEEYAKKYYSCWILQEILAQLYLNYSMYSKNPNSILENALNKCVLVSENSKNNTLVRESIAMQATCYLVMNKPSEVINLLEDLIETPIAFEVLLSSAYFAMGENKKGHYQLQKLLYNNTLESLQVLIQMMTQSMDNTEKFYDYFKKAVALGNVFDIPNIHPAIFVSLYFTAANGFITQNKKELALDTLEEALKGVQTLNSLNFELKGNEFFDLIDNYFEEFTLGKSAPRNKSIIIDSFKEFILNNPLFEALKSEPRYLNIIDQLKHL</sequence>
<keyword evidence="1" id="KW-0238">DNA-binding</keyword>
<evidence type="ECO:0000259" key="2">
    <source>
        <dbReference type="PROSITE" id="PS50943"/>
    </source>
</evidence>
<dbReference type="InterPro" id="IPR001387">
    <property type="entry name" value="Cro/C1-type_HTH"/>
</dbReference>
<dbReference type="PANTHER" id="PTHR46558">
    <property type="entry name" value="TRACRIPTIONAL REGULATORY PROTEIN-RELATED-RELATED"/>
    <property type="match status" value="1"/>
</dbReference>
<proteinExistence type="predicted"/>
<dbReference type="RefSeq" id="WP_307356575.1">
    <property type="nucleotide sequence ID" value="NZ_BAAACJ010000015.1"/>
</dbReference>
<dbReference type="Gene3D" id="1.10.260.40">
    <property type="entry name" value="lambda repressor-like DNA-binding domains"/>
    <property type="match status" value="1"/>
</dbReference>
<evidence type="ECO:0000313" key="4">
    <source>
        <dbReference type="Proteomes" id="UP001224418"/>
    </source>
</evidence>
<keyword evidence="4" id="KW-1185">Reference proteome</keyword>
<dbReference type="SMART" id="SM00530">
    <property type="entry name" value="HTH_XRE"/>
    <property type="match status" value="1"/>
</dbReference>
<dbReference type="Pfam" id="PF01381">
    <property type="entry name" value="HTH_3"/>
    <property type="match status" value="1"/>
</dbReference>
<dbReference type="InterPro" id="IPR010982">
    <property type="entry name" value="Lambda_DNA-bd_dom_sf"/>
</dbReference>